<protein>
    <submittedName>
        <fullName evidence="1">Uncharacterized protein</fullName>
    </submittedName>
</protein>
<sequence>MARRWAPLAGGVLSMDGKALSVAMKRLARDIGLVAAALSAGVGAAWRQPPAHSCSSSAIFASRFVCHPPAAASSPRARAISMRRS</sequence>
<evidence type="ECO:0000313" key="1">
    <source>
        <dbReference type="EMBL" id="VFK17458.1"/>
    </source>
</evidence>
<accession>A0A450WKD3</accession>
<organism evidence="1">
    <name type="scientific">Candidatus Kentrum sp. LFY</name>
    <dbReference type="NCBI Taxonomy" id="2126342"/>
    <lineage>
        <taxon>Bacteria</taxon>
        <taxon>Pseudomonadati</taxon>
        <taxon>Pseudomonadota</taxon>
        <taxon>Gammaproteobacteria</taxon>
        <taxon>Candidatus Kentrum</taxon>
    </lineage>
</organism>
<dbReference type="AlphaFoldDB" id="A0A450WKD3"/>
<name>A0A450WKD3_9GAMM</name>
<proteinExistence type="predicted"/>
<gene>
    <name evidence="1" type="ORF">BECKLFY1418C_GA0070996_10326</name>
</gene>
<reference evidence="1" key="1">
    <citation type="submission" date="2019-02" db="EMBL/GenBank/DDBJ databases">
        <authorList>
            <person name="Gruber-Vodicka R. H."/>
            <person name="Seah K. B. B."/>
        </authorList>
    </citation>
    <scope>NUCLEOTIDE SEQUENCE</scope>
    <source>
        <strain evidence="1">BECK_BY7</strain>
    </source>
</reference>
<dbReference type="EMBL" id="CAADFN010000032">
    <property type="protein sequence ID" value="VFK17458.1"/>
    <property type="molecule type" value="Genomic_DNA"/>
</dbReference>